<evidence type="ECO:0000256" key="1">
    <source>
        <dbReference type="SAM" id="Phobius"/>
    </source>
</evidence>
<reference evidence="3 4" key="1">
    <citation type="journal article" date="2018" name="Front. Microbiol.">
        <title>Novel Insights Into Bacterial Dimethylsulfoniopropionate Catabolism in the East China Sea.</title>
        <authorList>
            <person name="Liu J."/>
            <person name="Liu J."/>
            <person name="Zhang S.H."/>
            <person name="Liang J."/>
            <person name="Lin H."/>
            <person name="Song D."/>
            <person name="Yang G.P."/>
            <person name="Todd J.D."/>
            <person name="Zhang X.H."/>
        </authorList>
    </citation>
    <scope>NUCLEOTIDE SEQUENCE [LARGE SCALE GENOMIC DNA]</scope>
    <source>
        <strain evidence="3 4">ZYFD042</strain>
    </source>
</reference>
<protein>
    <recommendedName>
        <fullName evidence="5">Htaa protein</fullName>
    </recommendedName>
</protein>
<keyword evidence="1" id="KW-0472">Membrane</keyword>
<evidence type="ECO:0000313" key="4">
    <source>
        <dbReference type="Proteomes" id="UP000285970"/>
    </source>
</evidence>
<feature type="chain" id="PRO_5018689886" description="Htaa protein" evidence="2">
    <location>
        <begin position="23"/>
        <end position="409"/>
    </location>
</feature>
<dbReference type="Proteomes" id="UP000285970">
    <property type="component" value="Unassembled WGS sequence"/>
</dbReference>
<keyword evidence="1" id="KW-1133">Transmembrane helix</keyword>
<dbReference type="AlphaFoldDB" id="A0A3S4M136"/>
<comment type="caution">
    <text evidence="3">The sequence shown here is derived from an EMBL/GenBank/DDBJ whole genome shotgun (WGS) entry which is preliminary data.</text>
</comment>
<dbReference type="EMBL" id="RBZY01000017">
    <property type="protein sequence ID" value="RWR20276.1"/>
    <property type="molecule type" value="Genomic_DNA"/>
</dbReference>
<organism evidence="3 4">
    <name type="scientific">Microbacterium enclense</name>
    <dbReference type="NCBI Taxonomy" id="993073"/>
    <lineage>
        <taxon>Bacteria</taxon>
        <taxon>Bacillati</taxon>
        <taxon>Actinomycetota</taxon>
        <taxon>Actinomycetes</taxon>
        <taxon>Micrococcales</taxon>
        <taxon>Microbacteriaceae</taxon>
        <taxon>Microbacterium</taxon>
    </lineage>
</organism>
<accession>A0A3S4M136</accession>
<evidence type="ECO:0008006" key="5">
    <source>
        <dbReference type="Google" id="ProtNLM"/>
    </source>
</evidence>
<feature type="signal peptide" evidence="2">
    <location>
        <begin position="1"/>
        <end position="22"/>
    </location>
</feature>
<evidence type="ECO:0000313" key="3">
    <source>
        <dbReference type="EMBL" id="RWR20276.1"/>
    </source>
</evidence>
<evidence type="ECO:0000256" key="2">
    <source>
        <dbReference type="SAM" id="SignalP"/>
    </source>
</evidence>
<gene>
    <name evidence="3" type="ORF">D8Y23_06185</name>
</gene>
<keyword evidence="1" id="KW-0812">Transmembrane</keyword>
<name>A0A3S4M136_9MICO</name>
<sequence>MRAGIALAVALLAAGGAAPATAAGPDDVIVTVPGPGGSPGTDGTIANAQLRWGLNAEAGGGAFAGGCNFLSAGRAGDAGGSRVWTQNDGLYRAEDGRVRIEKPTASGGWTAATWDSKCRDASGAPVTVASASSTSGNQVVIDGGTGQRRDGTTEIGWSGSFTVVFYGGMTYWSVTDPKLTLDGVGNGRLVGTASGYGTSMDDLTSWNPVAPREVVLAEIRSADAAADRGFTVTPEYRGVAVEGAGQVARSAANAAFWGSFPQSFVDFHRLTGQQGYWLTSGGIRDAAKPATAITVSFDAATPVVPPAPEGTGAATATAVPSNPLRAAPAAVDPTVPARAFFAANAPLTTQPQGSALVPAARGGIPAVVGPLLGSAAALGVGIVAVLSMMRALPWQRRRPGADVAETAVA</sequence>
<proteinExistence type="predicted"/>
<feature type="transmembrane region" description="Helical" evidence="1">
    <location>
        <begin position="367"/>
        <end position="389"/>
    </location>
</feature>
<keyword evidence="2" id="KW-0732">Signal</keyword>